<geneLocation type="plasmid" evidence="1 2">
    <name>unnamed1</name>
</geneLocation>
<dbReference type="Proteomes" id="UP001223520">
    <property type="component" value="Plasmid unnamed1"/>
</dbReference>
<organism evidence="1 2">
    <name type="scientific">Halotia branconii CENA392</name>
    <dbReference type="NCBI Taxonomy" id="1539056"/>
    <lineage>
        <taxon>Bacteria</taxon>
        <taxon>Bacillati</taxon>
        <taxon>Cyanobacteriota</taxon>
        <taxon>Cyanophyceae</taxon>
        <taxon>Nostocales</taxon>
        <taxon>Nodulariaceae</taxon>
        <taxon>Halotia</taxon>
    </lineage>
</organism>
<reference evidence="1 2" key="1">
    <citation type="journal article" date="2023" name="Limnol Oceanogr Lett">
        <title>Environmental adaptations by the intertidal Antarctic cyanobacterium Halotia branconii CENA392 as revealed using long-read genome sequencing.</title>
        <authorList>
            <person name="Dextro R.B."/>
            <person name="Delbaje E."/>
            <person name="Freitas P.N.N."/>
            <person name="Geraldes V."/>
            <person name="Pinto E."/>
            <person name="Long P.F."/>
            <person name="Fiore M.F."/>
        </authorList>
    </citation>
    <scope>NUCLEOTIDE SEQUENCE [LARGE SCALE GENOMIC DNA]</scope>
    <source>
        <strain evidence="1 2">CENA392</strain>
        <plasmid evidence="1 2">unnamed1</plasmid>
    </source>
</reference>
<keyword evidence="2" id="KW-1185">Reference proteome</keyword>
<dbReference type="KEGG" id="hbq:QI031_30740"/>
<proteinExistence type="predicted"/>
<keyword evidence="1" id="KW-0614">Plasmid</keyword>
<dbReference type="RefSeq" id="WP_281486376.1">
    <property type="nucleotide sequence ID" value="NZ_CP124544.1"/>
</dbReference>
<evidence type="ECO:0000313" key="2">
    <source>
        <dbReference type="Proteomes" id="UP001223520"/>
    </source>
</evidence>
<gene>
    <name evidence="1" type="ORF">QI031_30740</name>
</gene>
<protein>
    <submittedName>
        <fullName evidence="1">Uncharacterized protein</fullName>
    </submittedName>
</protein>
<accession>A0AAJ6NZ61</accession>
<sequence>MDVWDGEVGLATDPEVLNVKKNPIKIARTSPFKVLCNGLICSFVKRGANLLGGKKMLLGQVFERFVKESPVSVMVRGLLEKALCPQILDELFERSAKTQYTRELLFSTVVNLMSLVVCGVHPSVHAAHQASVEEIGVSVTSVYNKINGIEPSTSGELVREVAGQMEAKIRHLNATIPDLLPGYRVKIIDGNAIASYQRR</sequence>
<name>A0AAJ6NZ61_9CYAN</name>
<evidence type="ECO:0000313" key="1">
    <source>
        <dbReference type="EMBL" id="WGV29183.1"/>
    </source>
</evidence>
<dbReference type="EMBL" id="CP124544">
    <property type="protein sequence ID" value="WGV29183.1"/>
    <property type="molecule type" value="Genomic_DNA"/>
</dbReference>
<dbReference type="AlphaFoldDB" id="A0AAJ6NZ61"/>